<dbReference type="STRING" id="740709.A10D4_00605"/>
<dbReference type="AlphaFoldDB" id="K2KYA5"/>
<sequence length="925" mass="104657">MLANNVSRQADAADKTWLERLHDDGFALHPNYLLRVCGEPANLTLSLSDGQCQRHVDDILQLEHWLEANKEDYCGYVETCIKGLDDKAASNKLLKIKRNIFNCRPISTNLLADVEHVFDADSFRQVQDIVERINRLEQCRQELEQVYQNESDAISAQLNAVWQSKNLRHALSYSNPKIFEDLEALYQRPEKKIKRKKRRQLEAGLLRYASRSSLKTSPLSTFTPVFVGHWRTAKSSRDIELSGELTHRMEVKASLFQAIMHSLLSDYQRIKADFPIKLNPSMQLVDGQIQLKRVVPEAGLNGRVWGTGEVDVKLNANQMIQCLFVAFQQLQQSEVLADELIAKVLTLAPKLEANVVDSYLAKLFDAQVFVVESGFYNQTELTTWAAQVLQRSSDAGAQQALAHLQQLEELLDEFPQLAAEQRLQSARRINDGIAAFADALQATPAAELQTPAFFENSYFVDDEVAVEQAFLEPFADDFKLLTELSVFFDVHQLAQTNFADFFVDRFGVDGECQDAAAFIDDFANRYGAGLPDFVADPSQLVKPSAITTEFKQAIATFTDYLLTQVFANDQQQRRVEQVQLDSAQLRQLLATVPAAIRERGASHSFLGQIAQADNQPLFVLNQVFSGHSGLLSRFFEVLGSDKINNIKDYLSAVSRDGESAEISGLFGFNANKHPQLTEQELQIPPFANNREETEKLALHQLTLVYDQLTHKVFFKSPTGRLLDCFYHGFLMPLLLPNLHRILTLLNMNGVLIYVLPILRSGRFSTREDISLIPRVSVGNVVLIRKSYMVPRELLPSAELPEAEFFAALQRFIQERQLPQSGFVRVSPFDTNPGSTDSKLDWSKLDFKNMKPFYVDFRNPRLVQLLYIALNRNDYPIVISEPLPDVDDQHVTVQQQPHVAEFQFEITKKPGTFKGQHHSTATQQGG</sequence>
<feature type="coiled-coil region" evidence="1">
    <location>
        <begin position="126"/>
        <end position="153"/>
    </location>
</feature>
<dbReference type="PATRIC" id="fig|740709.3.peg.121"/>
<dbReference type="Proteomes" id="UP000014115">
    <property type="component" value="Unassembled WGS sequence"/>
</dbReference>
<organism evidence="3 4">
    <name type="scientific">Idiomarina xiamenensis 10-D-4</name>
    <dbReference type="NCBI Taxonomy" id="740709"/>
    <lineage>
        <taxon>Bacteria</taxon>
        <taxon>Pseudomonadati</taxon>
        <taxon>Pseudomonadota</taxon>
        <taxon>Gammaproteobacteria</taxon>
        <taxon>Alteromonadales</taxon>
        <taxon>Idiomarinaceae</taxon>
        <taxon>Idiomarina</taxon>
    </lineage>
</organism>
<comment type="caution">
    <text evidence="3">The sequence shown here is derived from an EMBL/GenBank/DDBJ whole genome shotgun (WGS) entry which is preliminary data.</text>
</comment>
<dbReference type="eggNOG" id="ENOG502Z8P5">
    <property type="taxonomic scope" value="Bacteria"/>
</dbReference>
<dbReference type="RefSeq" id="WP_008487052.1">
    <property type="nucleotide sequence ID" value="NZ_AMRG01000001.1"/>
</dbReference>
<evidence type="ECO:0000259" key="2">
    <source>
        <dbReference type="Pfam" id="PF04738"/>
    </source>
</evidence>
<keyword evidence="1" id="KW-0175">Coiled coil</keyword>
<proteinExistence type="predicted"/>
<protein>
    <submittedName>
        <fullName evidence="3">Lantibiotic dehydratase domain-containing protein</fullName>
    </submittedName>
</protein>
<accession>K2KYA5</accession>
<reference evidence="3 4" key="1">
    <citation type="journal article" date="2012" name="J. Bacteriol.">
        <title>Genome Sequence of Idiomarina xiamenensis Type Strain 10-D-4.</title>
        <authorList>
            <person name="Lai Q."/>
            <person name="Wang L."/>
            <person name="Wang W."/>
            <person name="Shao Z."/>
        </authorList>
    </citation>
    <scope>NUCLEOTIDE SEQUENCE [LARGE SCALE GENOMIC DNA]</scope>
    <source>
        <strain evidence="3 4">10-D-4</strain>
    </source>
</reference>
<name>K2KYA5_9GAMM</name>
<dbReference type="OrthoDB" id="7068327at2"/>
<dbReference type="EMBL" id="AMRG01000001">
    <property type="protein sequence ID" value="EKE87549.1"/>
    <property type="molecule type" value="Genomic_DNA"/>
</dbReference>
<evidence type="ECO:0000256" key="1">
    <source>
        <dbReference type="SAM" id="Coils"/>
    </source>
</evidence>
<evidence type="ECO:0000313" key="4">
    <source>
        <dbReference type="Proteomes" id="UP000014115"/>
    </source>
</evidence>
<gene>
    <name evidence="3" type="ORF">A10D4_00605</name>
</gene>
<evidence type="ECO:0000313" key="3">
    <source>
        <dbReference type="EMBL" id="EKE87549.1"/>
    </source>
</evidence>
<dbReference type="Pfam" id="PF04738">
    <property type="entry name" value="Lant_dehydr_N"/>
    <property type="match status" value="1"/>
</dbReference>
<feature type="domain" description="Lantibiotic dehydratase N-terminal" evidence="2">
    <location>
        <begin position="165"/>
        <end position="820"/>
    </location>
</feature>
<keyword evidence="4" id="KW-1185">Reference proteome</keyword>
<dbReference type="InterPro" id="IPR006827">
    <property type="entry name" value="Lant_deHydtase_N"/>
</dbReference>